<dbReference type="EMBL" id="MUNK01000131">
    <property type="protein sequence ID" value="OTA30731.1"/>
    <property type="molecule type" value="Genomic_DNA"/>
</dbReference>
<name>A0A1Z5T4F0_HORWE</name>
<organism evidence="1 2">
    <name type="scientific">Hortaea werneckii EXF-2000</name>
    <dbReference type="NCBI Taxonomy" id="1157616"/>
    <lineage>
        <taxon>Eukaryota</taxon>
        <taxon>Fungi</taxon>
        <taxon>Dikarya</taxon>
        <taxon>Ascomycota</taxon>
        <taxon>Pezizomycotina</taxon>
        <taxon>Dothideomycetes</taxon>
        <taxon>Dothideomycetidae</taxon>
        <taxon>Mycosphaerellales</taxon>
        <taxon>Teratosphaeriaceae</taxon>
        <taxon>Hortaea</taxon>
    </lineage>
</organism>
<dbReference type="Gene3D" id="1.10.150.240">
    <property type="entry name" value="Putative phosphatase, domain 2"/>
    <property type="match status" value="1"/>
</dbReference>
<dbReference type="OrthoDB" id="1694274at2759"/>
<dbReference type="SFLD" id="SFLDG01129">
    <property type="entry name" value="C1.5:_HAD__Beta-PGM__Phosphata"/>
    <property type="match status" value="1"/>
</dbReference>
<dbReference type="InParanoid" id="A0A1Z5T4F0"/>
<dbReference type="PANTHER" id="PTHR47829:SF1">
    <property type="entry name" value="HAD FAMILY PHOSPHATASE"/>
    <property type="match status" value="1"/>
</dbReference>
<dbReference type="InterPro" id="IPR036412">
    <property type="entry name" value="HAD-like_sf"/>
</dbReference>
<dbReference type="STRING" id="1157616.A0A1Z5T4F0"/>
<dbReference type="InterPro" id="IPR023214">
    <property type="entry name" value="HAD_sf"/>
</dbReference>
<dbReference type="Proteomes" id="UP000194280">
    <property type="component" value="Unassembled WGS sequence"/>
</dbReference>
<dbReference type="Gene3D" id="3.40.50.1000">
    <property type="entry name" value="HAD superfamily/HAD-like"/>
    <property type="match status" value="1"/>
</dbReference>
<dbReference type="SFLD" id="SFLDS00003">
    <property type="entry name" value="Haloacid_Dehalogenase"/>
    <property type="match status" value="1"/>
</dbReference>
<protein>
    <submittedName>
        <fullName evidence="1">Uncharacterized protein</fullName>
    </submittedName>
</protein>
<sequence>MPLAWTKKDKSYTLFGTTLKMPQSNTARPRVLLFDIGGVCVVSPFQAILDYEKSKGIPPGWVNHSISATNPNGAWQKIERGDIPLDAGFFREFKSDLQNEKRWRTYYAKYLASTRKEKVSDAAEEAAYQVPPVPDIDAEWLYWEMMRIARQPDPHMYPALKRLRQAADQSDGKLIIAALSNTSIFPPGHPFNDEKTPDGRQNKELKSLFDIFVSSAHVGMRKPDEDIYRYAITRVHEYAKTKYGGVGIRPEDITFLDDIGSNLRTARRLGMGTIKVQLGRADKAVDELERLTGLQLKDAKSRL</sequence>
<dbReference type="PANTHER" id="PTHR47829">
    <property type="entry name" value="HYDROLASE, PUTATIVE (AFU_ORTHOLOGUE AFUA_1G12880)-RELATED"/>
    <property type="match status" value="1"/>
</dbReference>
<reference evidence="1 2" key="1">
    <citation type="submission" date="2017-01" db="EMBL/GenBank/DDBJ databases">
        <title>The recent genome duplication of the halophilic yeast Hortaea werneckii: insights from long-read sequencing.</title>
        <authorList>
            <person name="Sinha S."/>
            <person name="Flibotte S."/>
            <person name="Neira M."/>
            <person name="Lenassi M."/>
            <person name="Gostincar C."/>
            <person name="Stajich J.E."/>
            <person name="Nislow C.E."/>
        </authorList>
    </citation>
    <scope>NUCLEOTIDE SEQUENCE [LARGE SCALE GENOMIC DNA]</scope>
    <source>
        <strain evidence="1 2">EXF-2000</strain>
    </source>
</reference>
<dbReference type="VEuPathDB" id="FungiDB:BTJ68_10416"/>
<proteinExistence type="predicted"/>
<evidence type="ECO:0000313" key="1">
    <source>
        <dbReference type="EMBL" id="OTA30731.1"/>
    </source>
</evidence>
<dbReference type="InterPro" id="IPR023198">
    <property type="entry name" value="PGP-like_dom2"/>
</dbReference>
<gene>
    <name evidence="1" type="ORF">BTJ68_10416</name>
</gene>
<dbReference type="SUPFAM" id="SSF56784">
    <property type="entry name" value="HAD-like"/>
    <property type="match status" value="1"/>
</dbReference>
<dbReference type="InterPro" id="IPR052898">
    <property type="entry name" value="ACAD10-like"/>
</dbReference>
<keyword evidence="2" id="KW-1185">Reference proteome</keyword>
<dbReference type="AlphaFoldDB" id="A0A1Z5T4F0"/>
<accession>A0A1Z5T4F0</accession>
<evidence type="ECO:0000313" key="2">
    <source>
        <dbReference type="Proteomes" id="UP000194280"/>
    </source>
</evidence>
<comment type="caution">
    <text evidence="1">The sequence shown here is derived from an EMBL/GenBank/DDBJ whole genome shotgun (WGS) entry which is preliminary data.</text>
</comment>